<dbReference type="GO" id="GO:0051213">
    <property type="term" value="F:dioxygenase activity"/>
    <property type="evidence" value="ECO:0007669"/>
    <property type="project" value="UniProtKB-KW"/>
</dbReference>
<feature type="domain" description="VOC" evidence="1">
    <location>
        <begin position="156"/>
        <end position="283"/>
    </location>
</feature>
<organism evidence="2 3">
    <name type="scientific">Jeotgalibacillus salarius</name>
    <dbReference type="NCBI Taxonomy" id="546023"/>
    <lineage>
        <taxon>Bacteria</taxon>
        <taxon>Bacillati</taxon>
        <taxon>Bacillota</taxon>
        <taxon>Bacilli</taxon>
        <taxon>Bacillales</taxon>
        <taxon>Caryophanaceae</taxon>
        <taxon>Jeotgalibacillus</taxon>
    </lineage>
</organism>
<dbReference type="SUPFAM" id="SSF54593">
    <property type="entry name" value="Glyoxalase/Bleomycin resistance protein/Dihydroxybiphenyl dioxygenase"/>
    <property type="match status" value="1"/>
</dbReference>
<name>A0A4Y8LT79_9BACL</name>
<dbReference type="PANTHER" id="PTHR36110">
    <property type="entry name" value="RING-CLEAVING DIOXYGENASE MHQE-RELATED"/>
    <property type="match status" value="1"/>
</dbReference>
<reference evidence="2 3" key="1">
    <citation type="submission" date="2019-03" db="EMBL/GenBank/DDBJ databases">
        <authorList>
            <person name="Yang Y."/>
        </authorList>
    </citation>
    <scope>NUCLEOTIDE SEQUENCE [LARGE SCALE GENOMIC DNA]</scope>
    <source>
        <strain evidence="2 3">ASL-1</strain>
    </source>
</reference>
<proteinExistence type="predicted"/>
<protein>
    <submittedName>
        <fullName evidence="2">Ring-cleaving dioxygenase</fullName>
    </submittedName>
</protein>
<dbReference type="InterPro" id="IPR029068">
    <property type="entry name" value="Glyas_Bleomycin-R_OHBP_Dase"/>
</dbReference>
<keyword evidence="3" id="KW-1185">Reference proteome</keyword>
<dbReference type="CDD" id="cd08347">
    <property type="entry name" value="PcpA_C_like"/>
    <property type="match status" value="1"/>
</dbReference>
<dbReference type="Proteomes" id="UP000297776">
    <property type="component" value="Unassembled WGS sequence"/>
</dbReference>
<keyword evidence="2" id="KW-0223">Dioxygenase</keyword>
<evidence type="ECO:0000313" key="3">
    <source>
        <dbReference type="Proteomes" id="UP000297776"/>
    </source>
</evidence>
<feature type="domain" description="VOC" evidence="1">
    <location>
        <begin position="5"/>
        <end position="131"/>
    </location>
</feature>
<dbReference type="OrthoDB" id="9785698at2"/>
<dbReference type="RefSeq" id="WP_134379214.1">
    <property type="nucleotide sequence ID" value="NZ_SORX01000001.1"/>
</dbReference>
<dbReference type="EMBL" id="SORX01000001">
    <property type="protein sequence ID" value="TFE04175.1"/>
    <property type="molecule type" value="Genomic_DNA"/>
</dbReference>
<accession>A0A4Y8LT79</accession>
<dbReference type="Pfam" id="PF00903">
    <property type="entry name" value="Glyoxalase"/>
    <property type="match status" value="2"/>
</dbReference>
<dbReference type="AlphaFoldDB" id="A0A4Y8LT79"/>
<sequence>MNVTGIHHVSAITSAAEKNHKFFTQVLGMRLVKKTVNQDSTSSYHLFYADAVGSPGTDMTYFDIPMAGRTYPGVSSISNTAFRVPTTESLTYWKNRFKELNVTHDEIEKRAGRDTLYFEDEEGSRLMLVADNGEEGVAPGIPWTGSDVPEAHAIVGLGPVTLTVRRAAKTIAVLEQVLGFEKVGEYPNRAGAELPAIQVMSVAEGGTGAEVHIEERPDLPPERPGRGSVHHVAFRVPTFEDYEKWDERIRSFGLMTSGEVDRYYFRSIYFRESNGILFELATDEPGFATDEDMEHLGEELALPPFLEPKRAQIEASLRPLEIKS</sequence>
<dbReference type="InterPro" id="IPR004360">
    <property type="entry name" value="Glyas_Fos-R_dOase_dom"/>
</dbReference>
<dbReference type="PANTHER" id="PTHR36110:SF4">
    <property type="entry name" value="RING-CLEAVING DIOXYGENASE MHQA-RELATED"/>
    <property type="match status" value="1"/>
</dbReference>
<dbReference type="InterPro" id="IPR037523">
    <property type="entry name" value="VOC_core"/>
</dbReference>
<comment type="caution">
    <text evidence="2">The sequence shown here is derived from an EMBL/GenBank/DDBJ whole genome shotgun (WGS) entry which is preliminary data.</text>
</comment>
<keyword evidence="2" id="KW-0560">Oxidoreductase</keyword>
<dbReference type="Gene3D" id="3.10.180.10">
    <property type="entry name" value="2,3-Dihydroxybiphenyl 1,2-Dioxygenase, domain 1"/>
    <property type="match status" value="2"/>
</dbReference>
<evidence type="ECO:0000259" key="1">
    <source>
        <dbReference type="PROSITE" id="PS51819"/>
    </source>
</evidence>
<dbReference type="PROSITE" id="PS51819">
    <property type="entry name" value="VOC"/>
    <property type="match status" value="2"/>
</dbReference>
<dbReference type="InterPro" id="IPR052537">
    <property type="entry name" value="Extradiol_RC_dioxygenase"/>
</dbReference>
<evidence type="ECO:0000313" key="2">
    <source>
        <dbReference type="EMBL" id="TFE04175.1"/>
    </source>
</evidence>
<gene>
    <name evidence="2" type="ORF">E2626_02280</name>
</gene>